<dbReference type="AlphaFoldDB" id="A0A841HFT5"/>
<accession>A0A841HFT5</accession>
<keyword evidence="3" id="KW-0378">Hydrolase</keyword>
<dbReference type="InterPro" id="IPR025403">
    <property type="entry name" value="TgpA-like_C"/>
</dbReference>
<feature type="transmembrane region" description="Helical" evidence="1">
    <location>
        <begin position="162"/>
        <end position="183"/>
    </location>
</feature>
<dbReference type="GO" id="GO:0008233">
    <property type="term" value="F:peptidase activity"/>
    <property type="evidence" value="ECO:0007669"/>
    <property type="project" value="UniProtKB-KW"/>
</dbReference>
<dbReference type="InterPro" id="IPR052901">
    <property type="entry name" value="Bact_TGase-like"/>
</dbReference>
<dbReference type="SMART" id="SM00460">
    <property type="entry name" value="TGc"/>
    <property type="match status" value="1"/>
</dbReference>
<feature type="transmembrane region" description="Helical" evidence="1">
    <location>
        <begin position="544"/>
        <end position="566"/>
    </location>
</feature>
<keyword evidence="4" id="KW-1185">Reference proteome</keyword>
<feature type="transmembrane region" description="Helical" evidence="1">
    <location>
        <begin position="133"/>
        <end position="150"/>
    </location>
</feature>
<feature type="transmembrane region" description="Helical" evidence="1">
    <location>
        <begin position="35"/>
        <end position="51"/>
    </location>
</feature>
<dbReference type="InterPro" id="IPR038765">
    <property type="entry name" value="Papain-like_cys_pep_sf"/>
</dbReference>
<dbReference type="EMBL" id="JACHHZ010000001">
    <property type="protein sequence ID" value="MBB6091434.1"/>
    <property type="molecule type" value="Genomic_DNA"/>
</dbReference>
<keyword evidence="1" id="KW-1133">Transmembrane helix</keyword>
<evidence type="ECO:0000256" key="1">
    <source>
        <dbReference type="SAM" id="Phobius"/>
    </source>
</evidence>
<dbReference type="Pfam" id="PF11992">
    <property type="entry name" value="TgpA_N"/>
    <property type="match status" value="1"/>
</dbReference>
<dbReference type="InterPro" id="IPR021878">
    <property type="entry name" value="TgpA_N"/>
</dbReference>
<dbReference type="Pfam" id="PF13559">
    <property type="entry name" value="DUF4129"/>
    <property type="match status" value="1"/>
</dbReference>
<dbReference type="PANTHER" id="PTHR42736:SF1">
    <property type="entry name" value="PROTEIN-GLUTAMINE GAMMA-GLUTAMYLTRANSFERASE"/>
    <property type="match status" value="1"/>
</dbReference>
<dbReference type="Gene3D" id="3.10.620.30">
    <property type="match status" value="1"/>
</dbReference>
<dbReference type="Pfam" id="PF01841">
    <property type="entry name" value="Transglut_core"/>
    <property type="match status" value="1"/>
</dbReference>
<feature type="transmembrane region" description="Helical" evidence="1">
    <location>
        <begin position="109"/>
        <end position="127"/>
    </location>
</feature>
<keyword evidence="1" id="KW-0812">Transmembrane</keyword>
<keyword evidence="1" id="KW-0472">Membrane</keyword>
<dbReference type="GO" id="GO:0006508">
    <property type="term" value="P:proteolysis"/>
    <property type="evidence" value="ECO:0007669"/>
    <property type="project" value="UniProtKB-KW"/>
</dbReference>
<reference evidence="3 4" key="1">
    <citation type="submission" date="2020-08" db="EMBL/GenBank/DDBJ databases">
        <title>Genomic Encyclopedia of Type Strains, Phase IV (KMG-IV): sequencing the most valuable type-strain genomes for metagenomic binning, comparative biology and taxonomic classification.</title>
        <authorList>
            <person name="Goeker M."/>
        </authorList>
    </citation>
    <scope>NUCLEOTIDE SEQUENCE [LARGE SCALE GENOMIC DNA]</scope>
    <source>
        <strain evidence="3 4">DSM 26723</strain>
    </source>
</reference>
<evidence type="ECO:0000313" key="3">
    <source>
        <dbReference type="EMBL" id="MBB6091434.1"/>
    </source>
</evidence>
<name>A0A841HFT5_9GAMM</name>
<proteinExistence type="predicted"/>
<comment type="caution">
    <text evidence="3">The sequence shown here is derived from an EMBL/GenBank/DDBJ whole genome shotgun (WGS) entry which is preliminary data.</text>
</comment>
<feature type="domain" description="Transglutaminase-like" evidence="2">
    <location>
        <begin position="399"/>
        <end position="470"/>
    </location>
</feature>
<evidence type="ECO:0000259" key="2">
    <source>
        <dbReference type="SMART" id="SM00460"/>
    </source>
</evidence>
<dbReference type="RefSeq" id="WP_184329233.1">
    <property type="nucleotide sequence ID" value="NZ_JACHHZ010000001.1"/>
</dbReference>
<evidence type="ECO:0000313" key="4">
    <source>
        <dbReference type="Proteomes" id="UP000588068"/>
    </source>
</evidence>
<sequence length="651" mass="73547">MMAALSRLPRFGQQLLWAISGLLLALTPHVADLHIWIVLLVLVAVVVRMTIEVRQWRLPPKLVRIAIAVAAMLGVLVSYRTLNGLEAGTALLALMGAMKLFETQNRRDLTVLVFVAYMLVFAGFLYNQSLLRLPWMLVTAWVLTATLMRLHQTAPMSMREALGLTGKMVLQALPLAVLLFLFFPRLPGQFWSVPPRGAATTGIDDEMSPGDISELSQSSAIAFRVRFEGEMPPPNERYWRGPVLHQFDGRTWRRLQQFLPRQPLIPSGPTYRYDISIEPNNQSWVFGLDAVTAWSDRRVSQRFDSELVTSHRISTLRTFSLESRTQYRSDGPLATTARTVETRLSQHNPRSKALAQEIYARTGNTRGFIDAVLRKFRDEQYYYTLEPPRLETDSVDDFLFNTRQGFCEHFASAFTTLARAAGIPARVVAGYQGGEFNPMGGYLIVRQSDAHAWSEVWIDGEGWVRVDPTAAVAPERVQRGMAAALGENEPVPDRLLNEFDALVKLRLAWDAANTFWNDQIVEFGEQQQRSLLDDLGFENADWEALGTALVISLIGFFAVLTSWLAWQYRSRQRDPVAQAYDQLCRRLAGRQLPRAAYEGPNDYLARVTAARPDLRDGLAEIRALYLSLRYGPTPLDSQLSRLKFLVSQLKV</sequence>
<dbReference type="PANTHER" id="PTHR42736">
    <property type="entry name" value="PROTEIN-GLUTAMINE GAMMA-GLUTAMYLTRANSFERASE"/>
    <property type="match status" value="1"/>
</dbReference>
<dbReference type="SUPFAM" id="SSF54001">
    <property type="entry name" value="Cysteine proteinases"/>
    <property type="match status" value="1"/>
</dbReference>
<dbReference type="InterPro" id="IPR002931">
    <property type="entry name" value="Transglutaminase-like"/>
</dbReference>
<organism evidence="3 4">
    <name type="scientific">Povalibacter uvarum</name>
    <dbReference type="NCBI Taxonomy" id="732238"/>
    <lineage>
        <taxon>Bacteria</taxon>
        <taxon>Pseudomonadati</taxon>
        <taxon>Pseudomonadota</taxon>
        <taxon>Gammaproteobacteria</taxon>
        <taxon>Steroidobacterales</taxon>
        <taxon>Steroidobacteraceae</taxon>
        <taxon>Povalibacter</taxon>
    </lineage>
</organism>
<gene>
    <name evidence="3" type="ORF">HNQ60_000280</name>
</gene>
<dbReference type="Proteomes" id="UP000588068">
    <property type="component" value="Unassembled WGS sequence"/>
</dbReference>
<protein>
    <submittedName>
        <fullName evidence="3">Transglutaminase-like putative cysteine protease</fullName>
    </submittedName>
</protein>
<keyword evidence="3" id="KW-0645">Protease</keyword>